<dbReference type="AlphaFoldDB" id="A0A7J6TQD5"/>
<feature type="compositionally biased region" description="Polar residues" evidence="1">
    <location>
        <begin position="367"/>
        <end position="377"/>
    </location>
</feature>
<feature type="compositionally biased region" description="Basic and acidic residues" evidence="1">
    <location>
        <begin position="49"/>
        <end position="58"/>
    </location>
</feature>
<comment type="caution">
    <text evidence="2">The sequence shown here is derived from an EMBL/GenBank/DDBJ whole genome shotgun (WGS) entry which is preliminary data.</text>
</comment>
<protein>
    <submittedName>
        <fullName evidence="2">Uncharacterized protein</fullName>
    </submittedName>
</protein>
<evidence type="ECO:0000313" key="3">
    <source>
        <dbReference type="Proteomes" id="UP000574390"/>
    </source>
</evidence>
<feature type="region of interest" description="Disordered" evidence="1">
    <location>
        <begin position="366"/>
        <end position="395"/>
    </location>
</feature>
<name>A0A7J6TQD5_PEROL</name>
<sequence length="713" mass="78058">MAQPVQKAHDADSPTIRCKANELDEYQERRYDEWRKRVDDMFEEINAEKLRQDQRQLQEEEEEEEEEKISAGSRLAPKPRQRLSQCFLARRYFTTVDHRLSQKTLRVEEDHATHIVAPPSDSLSTPGRRVPLRARRIGLAPLDDCSALIYRATAGGRQSVEASKAGEGLGFEQGPQHGLSPFTGILHGYLGIINASSDGLVPPRLVAPARMVEDASETFSPQEDGRGEDKFLKASRSSGYSLVGTMFSVFNDGRSLVHRTTCVHEVDIISRARASAVVYLPQLETVLSPWERRKLRRRRLLDRRQKFRRYCLRPLPSPSLLIIDGFGLCPWSTAARSVGDTHRRTEQMRLWKMHSVTSSRIVKCVPGSSSSARQLNVRQKRSGPSLARRGPPTASPAELFSLGPIAPAGCEPPVDTEVTRATSCCDRASPKVKRRLIEATLEDGRATMLYQEPVVQTCNTTPVEGCGTNRSRQARTSRGAYRAARGVDSVLEACKESSPRAADRTVDHEMSLDDCLGGVGVFGKMTNCTSETIKPPSRIKALESLFENGSTGCCTGQGGRRVLHVGKPNISLSISAARGNGGLATSSRHGQAYRAFVEPAVVGVNPGRGGGPCISGKIKPWRGLEQELQPADTIRLKRPSDGVKTVLPKLVRIKALPPLTAKGAGSLSTARTAALTRRSCGSSGEERGFERGVAPDSRSAGFDESMGQPRSQH</sequence>
<feature type="region of interest" description="Disordered" evidence="1">
    <location>
        <begin position="49"/>
        <end position="76"/>
    </location>
</feature>
<feature type="region of interest" description="Disordered" evidence="1">
    <location>
        <begin position="1"/>
        <end position="20"/>
    </location>
</feature>
<reference evidence="2 3" key="1">
    <citation type="submission" date="2020-04" db="EMBL/GenBank/DDBJ databases">
        <title>Perkinsus olseni comparative genomics.</title>
        <authorList>
            <person name="Bogema D.R."/>
        </authorList>
    </citation>
    <scope>NUCLEOTIDE SEQUENCE [LARGE SCALE GENOMIC DNA]</scope>
    <source>
        <strain evidence="2">ATCC PRA-205</strain>
    </source>
</reference>
<evidence type="ECO:0000313" key="2">
    <source>
        <dbReference type="EMBL" id="KAF4747245.1"/>
    </source>
</evidence>
<proteinExistence type="predicted"/>
<feature type="region of interest" description="Disordered" evidence="1">
    <location>
        <begin position="662"/>
        <end position="713"/>
    </location>
</feature>
<gene>
    <name evidence="2" type="ORF">FOZ62_002601</name>
</gene>
<accession>A0A7J6TQD5</accession>
<dbReference type="Proteomes" id="UP000574390">
    <property type="component" value="Unassembled WGS sequence"/>
</dbReference>
<organism evidence="2 3">
    <name type="scientific">Perkinsus olseni</name>
    <name type="common">Perkinsus atlanticus</name>
    <dbReference type="NCBI Taxonomy" id="32597"/>
    <lineage>
        <taxon>Eukaryota</taxon>
        <taxon>Sar</taxon>
        <taxon>Alveolata</taxon>
        <taxon>Perkinsozoa</taxon>
        <taxon>Perkinsea</taxon>
        <taxon>Perkinsida</taxon>
        <taxon>Perkinsidae</taxon>
        <taxon>Perkinsus</taxon>
    </lineage>
</organism>
<evidence type="ECO:0000256" key="1">
    <source>
        <dbReference type="SAM" id="MobiDB-lite"/>
    </source>
</evidence>
<dbReference type="EMBL" id="JABANM010005649">
    <property type="protein sequence ID" value="KAF4747245.1"/>
    <property type="molecule type" value="Genomic_DNA"/>
</dbReference>